<evidence type="ECO:0000313" key="3">
    <source>
        <dbReference type="Proteomes" id="UP000245207"/>
    </source>
</evidence>
<proteinExistence type="predicted"/>
<feature type="region of interest" description="Disordered" evidence="1">
    <location>
        <begin position="66"/>
        <end position="94"/>
    </location>
</feature>
<dbReference type="AlphaFoldDB" id="A0A2U1QE07"/>
<dbReference type="EMBL" id="PKPP01000189">
    <property type="protein sequence ID" value="PWA96228.1"/>
    <property type="molecule type" value="Genomic_DNA"/>
</dbReference>
<comment type="caution">
    <text evidence="2">The sequence shown here is derived from an EMBL/GenBank/DDBJ whole genome shotgun (WGS) entry which is preliminary data.</text>
</comment>
<accession>A0A2U1QE07</accession>
<sequence length="94" mass="10617">MLMSSCDGTEVREESHDQNTNILPRVVDQTTPPAPEGETIREPTPVASLAPGLTLGWLQRLRTRPSEKPLLGRRYLPMQPKRKGGQEELWSRVK</sequence>
<name>A0A2U1QE07_ARTAN</name>
<evidence type="ECO:0000256" key="1">
    <source>
        <dbReference type="SAM" id="MobiDB-lite"/>
    </source>
</evidence>
<gene>
    <name evidence="2" type="ORF">CTI12_AA042060</name>
</gene>
<protein>
    <submittedName>
        <fullName evidence="2">Uncharacterized protein</fullName>
    </submittedName>
</protein>
<feature type="region of interest" description="Disordered" evidence="1">
    <location>
        <begin position="1"/>
        <end position="44"/>
    </location>
</feature>
<dbReference type="Proteomes" id="UP000245207">
    <property type="component" value="Unassembled WGS sequence"/>
</dbReference>
<evidence type="ECO:0000313" key="2">
    <source>
        <dbReference type="EMBL" id="PWA96228.1"/>
    </source>
</evidence>
<organism evidence="2 3">
    <name type="scientific">Artemisia annua</name>
    <name type="common">Sweet wormwood</name>
    <dbReference type="NCBI Taxonomy" id="35608"/>
    <lineage>
        <taxon>Eukaryota</taxon>
        <taxon>Viridiplantae</taxon>
        <taxon>Streptophyta</taxon>
        <taxon>Embryophyta</taxon>
        <taxon>Tracheophyta</taxon>
        <taxon>Spermatophyta</taxon>
        <taxon>Magnoliopsida</taxon>
        <taxon>eudicotyledons</taxon>
        <taxon>Gunneridae</taxon>
        <taxon>Pentapetalae</taxon>
        <taxon>asterids</taxon>
        <taxon>campanulids</taxon>
        <taxon>Asterales</taxon>
        <taxon>Asteraceae</taxon>
        <taxon>Asteroideae</taxon>
        <taxon>Anthemideae</taxon>
        <taxon>Artemisiinae</taxon>
        <taxon>Artemisia</taxon>
    </lineage>
</organism>
<feature type="compositionally biased region" description="Basic and acidic residues" evidence="1">
    <location>
        <begin position="84"/>
        <end position="94"/>
    </location>
</feature>
<reference evidence="2 3" key="1">
    <citation type="journal article" date="2018" name="Mol. Plant">
        <title>The genome of Artemisia annua provides insight into the evolution of Asteraceae family and artemisinin biosynthesis.</title>
        <authorList>
            <person name="Shen Q."/>
            <person name="Zhang L."/>
            <person name="Liao Z."/>
            <person name="Wang S."/>
            <person name="Yan T."/>
            <person name="Shi P."/>
            <person name="Liu M."/>
            <person name="Fu X."/>
            <person name="Pan Q."/>
            <person name="Wang Y."/>
            <person name="Lv Z."/>
            <person name="Lu X."/>
            <person name="Zhang F."/>
            <person name="Jiang W."/>
            <person name="Ma Y."/>
            <person name="Chen M."/>
            <person name="Hao X."/>
            <person name="Li L."/>
            <person name="Tang Y."/>
            <person name="Lv G."/>
            <person name="Zhou Y."/>
            <person name="Sun X."/>
            <person name="Brodelius P.E."/>
            <person name="Rose J.K.C."/>
            <person name="Tang K."/>
        </authorList>
    </citation>
    <scope>NUCLEOTIDE SEQUENCE [LARGE SCALE GENOMIC DNA]</scope>
    <source>
        <strain evidence="3">cv. Huhao1</strain>
        <tissue evidence="2">Leaf</tissue>
    </source>
</reference>
<keyword evidence="3" id="KW-1185">Reference proteome</keyword>